<dbReference type="NCBIfam" id="NF041080">
    <property type="entry name" value="DGGGPL_reductase"/>
    <property type="match status" value="1"/>
</dbReference>
<dbReference type="InterPro" id="IPR050407">
    <property type="entry name" value="Geranylgeranyl_reductase"/>
</dbReference>
<evidence type="ECO:0000256" key="1">
    <source>
        <dbReference type="ARBA" id="ARBA00022516"/>
    </source>
</evidence>
<evidence type="ECO:0000256" key="4">
    <source>
        <dbReference type="ARBA" id="ARBA00023002"/>
    </source>
</evidence>
<dbReference type="InterPro" id="IPR054715">
    <property type="entry name" value="GGR_cat"/>
</dbReference>
<dbReference type="InterPro" id="IPR011777">
    <property type="entry name" value="Geranylgeranyl_Rdtase_fam"/>
</dbReference>
<evidence type="ECO:0000313" key="9">
    <source>
        <dbReference type="EMBL" id="ADL18647.1"/>
    </source>
</evidence>
<dbReference type="InParanoid" id="D9Q009"/>
<dbReference type="EMBL" id="CP001742">
    <property type="protein sequence ID" value="ADL18647.1"/>
    <property type="molecule type" value="Genomic_DNA"/>
</dbReference>
<proteinExistence type="predicted"/>
<dbReference type="AlphaFoldDB" id="D9Q009"/>
<evidence type="ECO:0000256" key="3">
    <source>
        <dbReference type="ARBA" id="ARBA00022827"/>
    </source>
</evidence>
<dbReference type="PANTHER" id="PTHR42685:SF18">
    <property type="entry name" value="DIGERANYLGERANYLGLYCEROPHOSPHOLIPID REDUCTASE"/>
    <property type="match status" value="1"/>
</dbReference>
<dbReference type="Gene3D" id="3.50.50.60">
    <property type="entry name" value="FAD/NAD(P)-binding domain"/>
    <property type="match status" value="1"/>
</dbReference>
<dbReference type="PRINTS" id="PR00420">
    <property type="entry name" value="RNGMNOXGNASE"/>
</dbReference>
<dbReference type="Pfam" id="PF22578">
    <property type="entry name" value="GGR_cat"/>
    <property type="match status" value="1"/>
</dbReference>
<keyword evidence="6" id="KW-0594">Phospholipid biosynthesis</keyword>
<name>D9Q009_ACIS3</name>
<dbReference type="KEGG" id="asc:ASAC_0240"/>
<dbReference type="STRING" id="666510.ASAC_0240"/>
<evidence type="ECO:0000256" key="6">
    <source>
        <dbReference type="ARBA" id="ARBA00023209"/>
    </source>
</evidence>
<evidence type="ECO:0000256" key="5">
    <source>
        <dbReference type="ARBA" id="ARBA00023098"/>
    </source>
</evidence>
<dbReference type="NCBIfam" id="TIGR02032">
    <property type="entry name" value="GG-red-SF"/>
    <property type="match status" value="1"/>
</dbReference>
<accession>D9Q009</accession>
<evidence type="ECO:0000256" key="2">
    <source>
        <dbReference type="ARBA" id="ARBA00022630"/>
    </source>
</evidence>
<reference evidence="9 10" key="1">
    <citation type="journal article" date="2010" name="Appl. Environ. Microbiol.">
        <title>The genome sequence of the crenarchaeon Acidilobus saccharovorans supports a new order, Acidilobales, and suggests an important ecological role in terrestrial acidic hot springs.</title>
        <authorList>
            <person name="Mardanov A.V."/>
            <person name="Svetlitchnyi V.A."/>
            <person name="Beletsky A.V."/>
            <person name="Prokofeva M.I."/>
            <person name="Bonch-Osmolovskaya E.A."/>
            <person name="Ravin N.V."/>
            <person name="Skryabin K.G."/>
        </authorList>
    </citation>
    <scope>NUCLEOTIDE SEQUENCE [LARGE SCALE GENOMIC DNA]</scope>
    <source>
        <strain evidence="10">DSM 16705 / JCM 18335 / VKM B-2471 / 345-15</strain>
    </source>
</reference>
<dbReference type="InterPro" id="IPR054906">
    <property type="entry name" value="DGGGPL_red"/>
</dbReference>
<sequence>MFLNPAQSSSSRRFVLTKELTYDVVIVGLGPAGSSLAYLLRKSGLEVAGIEMNGPEGAWGKPCGDAIGKHHFDETGLPYPTGESLKQKIDGIDIISPYGGVKLRVNGEGFIIDRNKYGLTLINESAKGGVDIYMRTRVTSPKLEEGKLVGVYAKGENGEDLLFRGKIIVDATGNSGLLRRQLPTSWPVNEPLDPKDANIAYREIRELNYTVEEPSYLKIYVNQEISPGGYWWYFPEGKESANIGLGVQGGMGYPTPNTIFKQRLEKLDEVKNYRRVINAAGSKVPTRRPANTLVWDNFIGIGDNGYTVNPVHGGGMGYAMVAAYYASKSIIKAFTENDFSAKALWDLNINYIKSIGKRQASLDIFRIFLQRLSNDDIEYGLKHGIMNADQVYETSVSGELKANLGLLDKVSIALRMLGRPSLLPKLATVATYMKRVQQLYDAYPTSPEGLDTWVSAINALYSEYKSKIGVA</sequence>
<keyword evidence="10" id="KW-1185">Reference proteome</keyword>
<dbReference type="GO" id="GO:0008654">
    <property type="term" value="P:phospholipid biosynthetic process"/>
    <property type="evidence" value="ECO:0007669"/>
    <property type="project" value="UniProtKB-KW"/>
</dbReference>
<keyword evidence="5" id="KW-0443">Lipid metabolism</keyword>
<keyword evidence="4" id="KW-0560">Oxidoreductase</keyword>
<dbReference type="GO" id="GO:0016628">
    <property type="term" value="F:oxidoreductase activity, acting on the CH-CH group of donors, NAD or NADP as acceptor"/>
    <property type="evidence" value="ECO:0007669"/>
    <property type="project" value="InterPro"/>
</dbReference>
<feature type="domain" description="Digeranylgeranylglycerophospholipid reductase catalytic" evidence="8">
    <location>
        <begin position="196"/>
        <end position="284"/>
    </location>
</feature>
<evidence type="ECO:0000256" key="7">
    <source>
        <dbReference type="ARBA" id="ARBA00023264"/>
    </source>
</evidence>
<dbReference type="eggNOG" id="arCOG00570">
    <property type="taxonomic scope" value="Archaea"/>
</dbReference>
<dbReference type="InterPro" id="IPR036188">
    <property type="entry name" value="FAD/NAD-bd_sf"/>
</dbReference>
<dbReference type="Proteomes" id="UP000000346">
    <property type="component" value="Chromosome"/>
</dbReference>
<keyword evidence="3" id="KW-0274">FAD</keyword>
<dbReference type="SUPFAM" id="SSF51905">
    <property type="entry name" value="FAD/NAD(P)-binding domain"/>
    <property type="match status" value="1"/>
</dbReference>
<evidence type="ECO:0000259" key="8">
    <source>
        <dbReference type="Pfam" id="PF22578"/>
    </source>
</evidence>
<evidence type="ECO:0000313" key="10">
    <source>
        <dbReference type="Proteomes" id="UP000000346"/>
    </source>
</evidence>
<dbReference type="HOGENOM" id="CLU_024648_0_0_2"/>
<organism evidence="9 10">
    <name type="scientific">Acidilobus saccharovorans (strain DSM 16705 / JCM 18335 / VKM B-2471 / 345-15)</name>
    <dbReference type="NCBI Taxonomy" id="666510"/>
    <lineage>
        <taxon>Archaea</taxon>
        <taxon>Thermoproteota</taxon>
        <taxon>Thermoprotei</taxon>
        <taxon>Acidilobales</taxon>
        <taxon>Acidilobaceae</taxon>
        <taxon>Acidilobus</taxon>
    </lineage>
</organism>
<gene>
    <name evidence="9" type="ordered locus">ASAC_0240</name>
</gene>
<keyword evidence="2" id="KW-0285">Flavoprotein</keyword>
<protein>
    <submittedName>
        <fullName evidence="9">Predicted dehydrogenase</fullName>
    </submittedName>
</protein>
<keyword evidence="7" id="KW-1208">Phospholipid metabolism</keyword>
<dbReference type="PANTHER" id="PTHR42685">
    <property type="entry name" value="GERANYLGERANYL DIPHOSPHATE REDUCTASE"/>
    <property type="match status" value="1"/>
</dbReference>
<keyword evidence="1" id="KW-0444">Lipid biosynthesis</keyword>